<dbReference type="EMBL" id="JABMCI010000027">
    <property type="protein sequence ID" value="NUU15659.1"/>
    <property type="molecule type" value="Genomic_DNA"/>
</dbReference>
<dbReference type="AlphaFoldDB" id="A0A7Y5ZX29"/>
<accession>A0A7Y5ZX29</accession>
<protein>
    <submittedName>
        <fullName evidence="4">Uncharacterized protein</fullName>
    </submittedName>
</protein>
<feature type="compositionally biased region" description="Basic and acidic residues" evidence="1">
    <location>
        <begin position="51"/>
        <end position="63"/>
    </location>
</feature>
<keyword evidence="2" id="KW-1133">Transmembrane helix</keyword>
<evidence type="ECO:0000256" key="3">
    <source>
        <dbReference type="SAM" id="SignalP"/>
    </source>
</evidence>
<feature type="transmembrane region" description="Helical" evidence="2">
    <location>
        <begin position="96"/>
        <end position="116"/>
    </location>
</feature>
<keyword evidence="2" id="KW-0812">Transmembrane</keyword>
<feature type="region of interest" description="Disordered" evidence="1">
    <location>
        <begin position="35"/>
        <end position="95"/>
    </location>
</feature>
<evidence type="ECO:0000256" key="2">
    <source>
        <dbReference type="SAM" id="Phobius"/>
    </source>
</evidence>
<evidence type="ECO:0000313" key="4">
    <source>
        <dbReference type="EMBL" id="NUU15659.1"/>
    </source>
</evidence>
<feature type="chain" id="PRO_5030645410" evidence="3">
    <location>
        <begin position="28"/>
        <end position="137"/>
    </location>
</feature>
<reference evidence="4 5" key="1">
    <citation type="submission" date="2020-05" db="EMBL/GenBank/DDBJ databases">
        <title>Genome Sequencing of Type Strains.</title>
        <authorList>
            <person name="Lemaire J.F."/>
            <person name="Inderbitzin P."/>
            <person name="Gregorio O.A."/>
            <person name="Collins S.B."/>
            <person name="Wespe N."/>
            <person name="Knight-Connoni V."/>
        </authorList>
    </citation>
    <scope>NUCLEOTIDE SEQUENCE [LARGE SCALE GENOMIC DNA]</scope>
    <source>
        <strain evidence="4 5">ATCC 25174</strain>
    </source>
</reference>
<dbReference type="RefSeq" id="WP_175345575.1">
    <property type="nucleotide sequence ID" value="NZ_JABMCI010000027.1"/>
</dbReference>
<evidence type="ECO:0000313" key="5">
    <source>
        <dbReference type="Proteomes" id="UP000565724"/>
    </source>
</evidence>
<gene>
    <name evidence="4" type="ORF">HP550_00150</name>
</gene>
<keyword evidence="5" id="KW-1185">Reference proteome</keyword>
<keyword evidence="3" id="KW-0732">Signal</keyword>
<sequence length="137" mass="14020">MHPAFVRLPAVVALATSLIGYPALAFATPPSTATLISAGAEPADPSAPAHDMSDMEGMDHGEADTEPDEPAAGHDEHGGSTGGNADATPTSDRPRAAVLSTFVGLNAAVLVTAAVLRRRDRDRPRHRPRPAATPTAA</sequence>
<organism evidence="4 5">
    <name type="scientific">Cellulomonas humilata</name>
    <dbReference type="NCBI Taxonomy" id="144055"/>
    <lineage>
        <taxon>Bacteria</taxon>
        <taxon>Bacillati</taxon>
        <taxon>Actinomycetota</taxon>
        <taxon>Actinomycetes</taxon>
        <taxon>Micrococcales</taxon>
        <taxon>Cellulomonadaceae</taxon>
        <taxon>Cellulomonas</taxon>
    </lineage>
</organism>
<keyword evidence="2" id="KW-0472">Membrane</keyword>
<evidence type="ECO:0000256" key="1">
    <source>
        <dbReference type="SAM" id="MobiDB-lite"/>
    </source>
</evidence>
<proteinExistence type="predicted"/>
<dbReference type="Proteomes" id="UP000565724">
    <property type="component" value="Unassembled WGS sequence"/>
</dbReference>
<name>A0A7Y5ZX29_9CELL</name>
<comment type="caution">
    <text evidence="4">The sequence shown here is derived from an EMBL/GenBank/DDBJ whole genome shotgun (WGS) entry which is preliminary data.</text>
</comment>
<feature type="signal peptide" evidence="3">
    <location>
        <begin position="1"/>
        <end position="27"/>
    </location>
</feature>